<feature type="domain" description="Type ISP restriction-modification enzyme LLaBIII C-terminal specificity" evidence="1">
    <location>
        <begin position="11"/>
        <end position="299"/>
    </location>
</feature>
<dbReference type="InterPro" id="IPR041635">
    <property type="entry name" value="Type_ISP_LLaBIII_C"/>
</dbReference>
<gene>
    <name evidence="2" type="ORF">H9847_10335</name>
</gene>
<reference evidence="2" key="2">
    <citation type="submission" date="2021-04" db="EMBL/GenBank/DDBJ databases">
        <authorList>
            <person name="Gilroy R."/>
        </authorList>
    </citation>
    <scope>NUCLEOTIDE SEQUENCE</scope>
    <source>
        <strain evidence="2">378</strain>
    </source>
</reference>
<dbReference type="EMBL" id="JAHLFE010000212">
    <property type="protein sequence ID" value="MBU3845239.1"/>
    <property type="molecule type" value="Genomic_DNA"/>
</dbReference>
<comment type="caution">
    <text evidence="2">The sequence shown here is derived from an EMBL/GenBank/DDBJ whole genome shotgun (WGS) entry which is preliminary data.</text>
</comment>
<protein>
    <recommendedName>
        <fullName evidence="1">Type ISP restriction-modification enzyme LLaBIII C-terminal specificity domain-containing protein</fullName>
    </recommendedName>
</protein>
<dbReference type="AlphaFoldDB" id="A0A948THZ1"/>
<organism evidence="2 3">
    <name type="scientific">Candidatus Anaerobiospirillum pullicola</name>
    <dbReference type="NCBI Taxonomy" id="2838451"/>
    <lineage>
        <taxon>Bacteria</taxon>
        <taxon>Pseudomonadati</taxon>
        <taxon>Pseudomonadota</taxon>
        <taxon>Gammaproteobacteria</taxon>
        <taxon>Aeromonadales</taxon>
        <taxon>Succinivibrionaceae</taxon>
        <taxon>Anaerobiospirillum</taxon>
    </lineage>
</organism>
<evidence type="ECO:0000313" key="3">
    <source>
        <dbReference type="Proteomes" id="UP000733611"/>
    </source>
</evidence>
<proteinExistence type="predicted"/>
<name>A0A948THZ1_9GAMM</name>
<evidence type="ECO:0000259" key="1">
    <source>
        <dbReference type="Pfam" id="PF18135"/>
    </source>
</evidence>
<evidence type="ECO:0000313" key="2">
    <source>
        <dbReference type="EMBL" id="MBU3845239.1"/>
    </source>
</evidence>
<reference evidence="2" key="1">
    <citation type="journal article" date="2021" name="PeerJ">
        <title>Extensive microbial diversity within the chicken gut microbiome revealed by metagenomics and culture.</title>
        <authorList>
            <person name="Gilroy R."/>
            <person name="Ravi A."/>
            <person name="Getino M."/>
            <person name="Pursley I."/>
            <person name="Horton D.L."/>
            <person name="Alikhan N.F."/>
            <person name="Baker D."/>
            <person name="Gharbi K."/>
            <person name="Hall N."/>
            <person name="Watson M."/>
            <person name="Adriaenssens E.M."/>
            <person name="Foster-Nyarko E."/>
            <person name="Jarju S."/>
            <person name="Secka A."/>
            <person name="Antonio M."/>
            <person name="Oren A."/>
            <person name="Chaudhuri R.R."/>
            <person name="La Ragione R."/>
            <person name="Hildebrand F."/>
            <person name="Pallen M.J."/>
        </authorList>
    </citation>
    <scope>NUCLEOTIDE SEQUENCE</scope>
    <source>
        <strain evidence="2">378</strain>
    </source>
</reference>
<sequence>MQQRCCVAWRITGTGVNANVSFTCCMVDAICCFGFIDNNKCFPRYTYRPATKAELASYRQARVDGYEDTSSLLGDLEADVLTPAPQASSLLDVVEHDASVPQVIVNGYVREDAIKLEAIAHFQAAYAGHEAEIDADAVFYYIYGLLHSTDYRTTYANNLQKELPRIPRVATWDDFKAFMEAGRKLAKLHVGYEQVTPYQGCKIVGLTPNVSKRVIKLTYGKIAGKKGAAAKDKTTILYNDSITITGIPLEAQEYVVNRKSALDWVVERCGISVDKDSRIANDYNAFAQDMGDEDYILNLILRVITVSLETMQIVKALPALTIHPLDR</sequence>
<accession>A0A948THZ1</accession>
<dbReference type="Pfam" id="PF18135">
    <property type="entry name" value="Type_ISP_C"/>
    <property type="match status" value="1"/>
</dbReference>
<dbReference type="Proteomes" id="UP000733611">
    <property type="component" value="Unassembled WGS sequence"/>
</dbReference>